<keyword evidence="2" id="KW-1185">Reference proteome</keyword>
<name>A0A919N3H8_9ACTN</name>
<evidence type="ECO:0000313" key="2">
    <source>
        <dbReference type="Proteomes" id="UP000629619"/>
    </source>
</evidence>
<dbReference type="EMBL" id="BOMW01000012">
    <property type="protein sequence ID" value="GIF03687.1"/>
    <property type="molecule type" value="Genomic_DNA"/>
</dbReference>
<accession>A0A919N3H8</accession>
<organism evidence="1 2">
    <name type="scientific">Actinoplanes siamensis</name>
    <dbReference type="NCBI Taxonomy" id="1223317"/>
    <lineage>
        <taxon>Bacteria</taxon>
        <taxon>Bacillati</taxon>
        <taxon>Actinomycetota</taxon>
        <taxon>Actinomycetes</taxon>
        <taxon>Micromonosporales</taxon>
        <taxon>Micromonosporaceae</taxon>
        <taxon>Actinoplanes</taxon>
    </lineage>
</organism>
<sequence length="67" mass="7369">MNPGYATSVRLDRISFDEAAARIAAARTSAALSGATGLGIEPLRRLRTHGRPDYRPQNAWRLLAEFD</sequence>
<evidence type="ECO:0000313" key="1">
    <source>
        <dbReference type="EMBL" id="GIF03687.1"/>
    </source>
</evidence>
<reference evidence="1" key="1">
    <citation type="submission" date="2021-01" db="EMBL/GenBank/DDBJ databases">
        <title>Whole genome shotgun sequence of Actinoplanes siamensis NBRC 109076.</title>
        <authorList>
            <person name="Komaki H."/>
            <person name="Tamura T."/>
        </authorList>
    </citation>
    <scope>NUCLEOTIDE SEQUENCE</scope>
    <source>
        <strain evidence="1">NBRC 109076</strain>
    </source>
</reference>
<dbReference type="RefSeq" id="WP_203677382.1">
    <property type="nucleotide sequence ID" value="NZ_BOMW01000012.1"/>
</dbReference>
<comment type="caution">
    <text evidence="1">The sequence shown here is derived from an EMBL/GenBank/DDBJ whole genome shotgun (WGS) entry which is preliminary data.</text>
</comment>
<gene>
    <name evidence="1" type="ORF">Asi03nite_12250</name>
</gene>
<proteinExistence type="predicted"/>
<protein>
    <submittedName>
        <fullName evidence="1">Uncharacterized protein</fullName>
    </submittedName>
</protein>
<dbReference type="AlphaFoldDB" id="A0A919N3H8"/>
<dbReference type="Proteomes" id="UP000629619">
    <property type="component" value="Unassembled WGS sequence"/>
</dbReference>